<organism evidence="1 2">
    <name type="scientific">Candidatus Magasanikbacteria bacterium RIFCSPLOWO2_12_FULL_43_12</name>
    <dbReference type="NCBI Taxonomy" id="1798692"/>
    <lineage>
        <taxon>Bacteria</taxon>
        <taxon>Candidatus Magasanikiibacteriota</taxon>
    </lineage>
</organism>
<reference evidence="1 2" key="1">
    <citation type="journal article" date="2016" name="Nat. Commun.">
        <title>Thousands of microbial genomes shed light on interconnected biogeochemical processes in an aquifer system.</title>
        <authorList>
            <person name="Anantharaman K."/>
            <person name="Brown C.T."/>
            <person name="Hug L.A."/>
            <person name="Sharon I."/>
            <person name="Castelle C.J."/>
            <person name="Probst A.J."/>
            <person name="Thomas B.C."/>
            <person name="Singh A."/>
            <person name="Wilkins M.J."/>
            <person name="Karaoz U."/>
            <person name="Brodie E.L."/>
            <person name="Williams K.H."/>
            <person name="Hubbard S.S."/>
            <person name="Banfield J.F."/>
        </authorList>
    </citation>
    <scope>NUCLEOTIDE SEQUENCE [LARGE SCALE GENOMIC DNA]</scope>
</reference>
<gene>
    <name evidence="1" type="ORF">A3G00_04565</name>
</gene>
<proteinExistence type="predicted"/>
<name>A0A1F6MWG4_9BACT</name>
<dbReference type="STRING" id="1798692.A3G00_04565"/>
<accession>A0A1F6MWG4</accession>
<dbReference type="AlphaFoldDB" id="A0A1F6MWG4"/>
<dbReference type="Proteomes" id="UP000178347">
    <property type="component" value="Unassembled WGS sequence"/>
</dbReference>
<evidence type="ECO:0000313" key="2">
    <source>
        <dbReference type="Proteomes" id="UP000178347"/>
    </source>
</evidence>
<evidence type="ECO:0000313" key="1">
    <source>
        <dbReference type="EMBL" id="OGH75773.1"/>
    </source>
</evidence>
<comment type="caution">
    <text evidence="1">The sequence shown here is derived from an EMBL/GenBank/DDBJ whole genome shotgun (WGS) entry which is preliminary data.</text>
</comment>
<sequence>MSDQERRMGCLVCGSNGNCEHTKARSKENNSGDVLVVQEDVPPGLTQNDIVTRQEHPETALLVAARQKIEIIATASTVPTLLAQGGESLVFDRGETVLKVAKRNDVGYLNVWAENKKLFEIIKKYLGDFIPTTTFYESFTGPGIPEEVSGHAAVEQRKIQGNHLNELNGDEMKNPVLLKRLADLMEAVIKLCQDEDVVIDWYGTQPDTKTGMGVMNSGNVMIENDMPYLVDLQPIPPVSVTKALTSILWFIKKKDLRGYLSYCRDAIHAKFFRALTKRVYATAMPKMVGQIRGQLEIL</sequence>
<dbReference type="EMBL" id="MFQN01000002">
    <property type="protein sequence ID" value="OGH75773.1"/>
    <property type="molecule type" value="Genomic_DNA"/>
</dbReference>
<protein>
    <submittedName>
        <fullName evidence="1">Uncharacterized protein</fullName>
    </submittedName>
</protein>